<accession>A0A915HH42</accession>
<feature type="region of interest" description="Disordered" evidence="1">
    <location>
        <begin position="37"/>
        <end position="75"/>
    </location>
</feature>
<keyword evidence="2" id="KW-1185">Reference proteome</keyword>
<evidence type="ECO:0000313" key="3">
    <source>
        <dbReference type="WBParaSite" id="nRc.2.0.1.t00636-RA"/>
    </source>
</evidence>
<name>A0A915HH42_ROMCU</name>
<protein>
    <submittedName>
        <fullName evidence="3">Uncharacterized protein</fullName>
    </submittedName>
</protein>
<evidence type="ECO:0000313" key="2">
    <source>
        <dbReference type="Proteomes" id="UP000887565"/>
    </source>
</evidence>
<feature type="compositionally biased region" description="Polar residues" evidence="1">
    <location>
        <begin position="43"/>
        <end position="56"/>
    </location>
</feature>
<reference evidence="3" key="1">
    <citation type="submission" date="2022-11" db="UniProtKB">
        <authorList>
            <consortium name="WormBaseParasite"/>
        </authorList>
    </citation>
    <scope>IDENTIFICATION</scope>
</reference>
<evidence type="ECO:0000256" key="1">
    <source>
        <dbReference type="SAM" id="MobiDB-lite"/>
    </source>
</evidence>
<proteinExistence type="predicted"/>
<dbReference type="WBParaSite" id="nRc.2.0.1.t00636-RA">
    <property type="protein sequence ID" value="nRc.2.0.1.t00636-RA"/>
    <property type="gene ID" value="nRc.2.0.1.g00636"/>
</dbReference>
<sequence length="277" mass="32460">MMKITDYFKKPQSSSNHADEIGIINFEPTESENIDYHMKDSDSAGTTIDQNNNFMENDSLADSPHPADENNTDNSNLILASSRNADVGDQGTRRTFQNEWSKQFPWLIKLGENEDNVAFMQIEQLLRDTISYMTCHNNLVHLKKIAEILQEDLFMPRRIYEIRWLSRFYVIKNFVKSMPIILQFLEEKKPNDPIAKSFTSIDDFPNYGHHELKKLLRFYRQLSVIDDNIFIEWDMFKYTYLKPIMVGQNSTSWKNVLQLCIVNKEVFPNLIKIVAPC</sequence>
<dbReference type="Proteomes" id="UP000887565">
    <property type="component" value="Unplaced"/>
</dbReference>
<dbReference type="AlphaFoldDB" id="A0A915HH42"/>
<organism evidence="2 3">
    <name type="scientific">Romanomermis culicivorax</name>
    <name type="common">Nematode worm</name>
    <dbReference type="NCBI Taxonomy" id="13658"/>
    <lineage>
        <taxon>Eukaryota</taxon>
        <taxon>Metazoa</taxon>
        <taxon>Ecdysozoa</taxon>
        <taxon>Nematoda</taxon>
        <taxon>Enoplea</taxon>
        <taxon>Dorylaimia</taxon>
        <taxon>Mermithida</taxon>
        <taxon>Mermithoidea</taxon>
        <taxon>Mermithidae</taxon>
        <taxon>Romanomermis</taxon>
    </lineage>
</organism>